<organism evidence="1">
    <name type="scientific">Tenacibaculum sp. Pbs-1</name>
    <dbReference type="NCBI Taxonomy" id="3238748"/>
    <lineage>
        <taxon>Bacteria</taxon>
        <taxon>Pseudomonadati</taxon>
        <taxon>Bacteroidota</taxon>
        <taxon>Flavobacteriia</taxon>
        <taxon>Flavobacteriales</taxon>
        <taxon>Flavobacteriaceae</taxon>
        <taxon>Tenacibaculum</taxon>
    </lineage>
</organism>
<sequence>MKKLVLNLGTILNKTEQKQVSGGKILPYNNSKDCESNDGIWYSCVNQCYWCREPHFNPCAGGL</sequence>
<dbReference type="AlphaFoldDB" id="A0AB33L1N3"/>
<accession>A0AB33L1N3</accession>
<gene>
    <name evidence="1" type="ORF">Pbs1_27410</name>
</gene>
<name>A0AB33L1N3_9FLAO</name>
<proteinExistence type="predicted"/>
<reference evidence="1" key="1">
    <citation type="submission" date="2024-08" db="EMBL/GenBank/DDBJ databases">
        <title>Whole genome sequence of Tenacibaculum sp. strain pbs-1 associated with black-spot shell disease in Akoya pearl oysters.</title>
        <authorList>
            <person name="Sakatoku A."/>
            <person name="Suzuki T."/>
            <person name="Hatano K."/>
            <person name="Seki M."/>
            <person name="Tanaka D."/>
            <person name="Nakamura S."/>
            <person name="Suzuki N."/>
            <person name="Isshiki T."/>
        </authorList>
    </citation>
    <scope>NUCLEOTIDE SEQUENCE</scope>
    <source>
        <strain evidence="1">Pbs-1</strain>
    </source>
</reference>
<evidence type="ECO:0000313" key="1">
    <source>
        <dbReference type="EMBL" id="BFP69398.1"/>
    </source>
</evidence>
<dbReference type="EMBL" id="AP035888">
    <property type="protein sequence ID" value="BFP69398.1"/>
    <property type="molecule type" value="Genomic_DNA"/>
</dbReference>
<protein>
    <submittedName>
        <fullName evidence="1">Uncharacterized protein</fullName>
    </submittedName>
</protein>